<organism evidence="4 5">
    <name type="scientific">Agrocybe chaxingu</name>
    <dbReference type="NCBI Taxonomy" id="84603"/>
    <lineage>
        <taxon>Eukaryota</taxon>
        <taxon>Fungi</taxon>
        <taxon>Dikarya</taxon>
        <taxon>Basidiomycota</taxon>
        <taxon>Agaricomycotina</taxon>
        <taxon>Agaricomycetes</taxon>
        <taxon>Agaricomycetidae</taxon>
        <taxon>Agaricales</taxon>
        <taxon>Agaricineae</taxon>
        <taxon>Strophariaceae</taxon>
        <taxon>Agrocybe</taxon>
    </lineage>
</organism>
<feature type="compositionally biased region" description="Polar residues" evidence="1">
    <location>
        <begin position="23"/>
        <end position="44"/>
    </location>
</feature>
<feature type="compositionally biased region" description="Basic and acidic residues" evidence="1">
    <location>
        <begin position="45"/>
        <end position="54"/>
    </location>
</feature>
<protein>
    <recommendedName>
        <fullName evidence="3">DUF6535 domain-containing protein</fullName>
    </recommendedName>
</protein>
<feature type="transmembrane region" description="Helical" evidence="2">
    <location>
        <begin position="292"/>
        <end position="311"/>
    </location>
</feature>
<dbReference type="EMBL" id="JANKHO010000665">
    <property type="protein sequence ID" value="KAJ3507387.1"/>
    <property type="molecule type" value="Genomic_DNA"/>
</dbReference>
<dbReference type="Pfam" id="PF20153">
    <property type="entry name" value="DUF6535"/>
    <property type="match status" value="1"/>
</dbReference>
<evidence type="ECO:0000256" key="1">
    <source>
        <dbReference type="SAM" id="MobiDB-lite"/>
    </source>
</evidence>
<feature type="compositionally biased region" description="Basic and acidic residues" evidence="1">
    <location>
        <begin position="1"/>
        <end position="11"/>
    </location>
</feature>
<dbReference type="AlphaFoldDB" id="A0A9W8JZC4"/>
<evidence type="ECO:0000313" key="5">
    <source>
        <dbReference type="Proteomes" id="UP001148786"/>
    </source>
</evidence>
<comment type="caution">
    <text evidence="4">The sequence shown here is derived from an EMBL/GenBank/DDBJ whole genome shotgun (WGS) entry which is preliminary data.</text>
</comment>
<feature type="compositionally biased region" description="Pro residues" evidence="1">
    <location>
        <begin position="553"/>
        <end position="564"/>
    </location>
</feature>
<name>A0A9W8JZC4_9AGAR</name>
<sequence>MDHRPDEEAGAIRESTLAAPTQYEASVSPATTSVRKQHVTAQHDQTPEPQDKAKDNWGELFTLAEKDDIAQYDVWRDEVNNILIFAALFSGVVTSFLLEAYRRLEPDQNEIVVALLARLVLQSGSPPDVTLPSPIPPLPFKPTSPSVRVSIFWTISVVLALGASLIGIVSLQWLREHRTYPEEWSMEEKFTVLQMRTRMLKEWRISAVFVSLPFIIMLALMLFFLGLVDFLISLEIASITVSTIIFIAPFILFLIFTTVVPTFPTLTYGSQRDPSRTKVPVPSPFKSPQAKMFRLAFHFIVDLCASPVAIASRIRSTLAMIVNSQPMALPFLLKHLRLASEWPHIDGKWIHIRRICSFHNIVKNDAKPNAYRSLPERFPGDYRFGPIQDQLDGLMDISDRESSQEETHELVFRCFQRSMPLEDPYSNNPEFKLYLEGVLGILETRKRSRSLFRELVSSHRPESGALYDMVQLQFANQVQLPFKTAASRMPLAQWFLRLCDPTNYGTFEQQTVASIVIGAGIRFMDEEEPIQSLSATPGPSPLQLGPLDLKSPSQPPPPPPPPPQSDECFRHFVSTMRMGLTTSSSLQVLLQEEETLTILVKHFIREEEMFDQAVQLIILLGMVLKAFIDSERYTLLPLDAILRWAMFASSLCQGMLVLPSEREGKEHFLEAVMRDRRWSIAYLQDWYQTGDLVKSVYRDIISPEPPGSWMSELKEIVILCETTEGEFKKRLEKTREYLVEGQKIVQQSAFHS</sequence>
<feature type="transmembrane region" description="Helical" evidence="2">
    <location>
        <begin position="151"/>
        <end position="174"/>
    </location>
</feature>
<keyword evidence="2" id="KW-0812">Transmembrane</keyword>
<evidence type="ECO:0000313" key="4">
    <source>
        <dbReference type="EMBL" id="KAJ3507387.1"/>
    </source>
</evidence>
<keyword evidence="2" id="KW-1133">Transmembrane helix</keyword>
<dbReference type="OrthoDB" id="3219854at2759"/>
<evidence type="ECO:0000259" key="3">
    <source>
        <dbReference type="Pfam" id="PF20153"/>
    </source>
</evidence>
<feature type="region of interest" description="Disordered" evidence="1">
    <location>
        <begin position="1"/>
        <end position="54"/>
    </location>
</feature>
<keyword evidence="5" id="KW-1185">Reference proteome</keyword>
<gene>
    <name evidence="4" type="ORF">NLJ89_g6335</name>
</gene>
<proteinExistence type="predicted"/>
<accession>A0A9W8JZC4</accession>
<feature type="transmembrane region" description="Helical" evidence="2">
    <location>
        <begin position="82"/>
        <end position="101"/>
    </location>
</feature>
<feature type="transmembrane region" description="Helical" evidence="2">
    <location>
        <begin position="244"/>
        <end position="263"/>
    </location>
</feature>
<reference evidence="4" key="1">
    <citation type="submission" date="2022-07" db="EMBL/GenBank/DDBJ databases">
        <title>Genome Sequence of Agrocybe chaxingu.</title>
        <authorList>
            <person name="Buettner E."/>
        </authorList>
    </citation>
    <scope>NUCLEOTIDE SEQUENCE</scope>
    <source>
        <strain evidence="4">MP-N11</strain>
    </source>
</reference>
<feature type="domain" description="DUF6535" evidence="3">
    <location>
        <begin position="57"/>
        <end position="232"/>
    </location>
</feature>
<evidence type="ECO:0000256" key="2">
    <source>
        <dbReference type="SAM" id="Phobius"/>
    </source>
</evidence>
<feature type="region of interest" description="Disordered" evidence="1">
    <location>
        <begin position="531"/>
        <end position="566"/>
    </location>
</feature>
<feature type="transmembrane region" description="Helical" evidence="2">
    <location>
        <begin position="205"/>
        <end position="232"/>
    </location>
</feature>
<dbReference type="Proteomes" id="UP001148786">
    <property type="component" value="Unassembled WGS sequence"/>
</dbReference>
<dbReference type="InterPro" id="IPR045338">
    <property type="entry name" value="DUF6535"/>
</dbReference>
<keyword evidence="2" id="KW-0472">Membrane</keyword>